<keyword evidence="5" id="KW-1185">Reference proteome</keyword>
<dbReference type="CDD" id="cd00609">
    <property type="entry name" value="AAT_like"/>
    <property type="match status" value="1"/>
</dbReference>
<name>A0A4U0WRN6_9PEZI</name>
<comment type="caution">
    <text evidence="4">The sequence shown here is derived from an EMBL/GenBank/DDBJ whole genome shotgun (WGS) entry which is preliminary data.</text>
</comment>
<dbReference type="InterPro" id="IPR004838">
    <property type="entry name" value="NHTrfase_class1_PyrdxlP-BS"/>
</dbReference>
<dbReference type="PROSITE" id="PS00105">
    <property type="entry name" value="AA_TRANSFER_CLASS_1"/>
    <property type="match status" value="1"/>
</dbReference>
<organism evidence="4 5">
    <name type="scientific">Friedmanniomyces simplex</name>
    <dbReference type="NCBI Taxonomy" id="329884"/>
    <lineage>
        <taxon>Eukaryota</taxon>
        <taxon>Fungi</taxon>
        <taxon>Dikarya</taxon>
        <taxon>Ascomycota</taxon>
        <taxon>Pezizomycotina</taxon>
        <taxon>Dothideomycetes</taxon>
        <taxon>Dothideomycetidae</taxon>
        <taxon>Mycosphaerellales</taxon>
        <taxon>Teratosphaeriaceae</taxon>
        <taxon>Friedmanniomyces</taxon>
    </lineage>
</organism>
<proteinExistence type="inferred from homology"/>
<comment type="similarity">
    <text evidence="1">Belongs to the class-I pyridoxal-phosphate-dependent aminotransferase family.</text>
</comment>
<reference evidence="4 5" key="1">
    <citation type="submission" date="2017-03" db="EMBL/GenBank/DDBJ databases">
        <title>Genomes of endolithic fungi from Antarctica.</title>
        <authorList>
            <person name="Coleine C."/>
            <person name="Masonjones S."/>
            <person name="Stajich J.E."/>
        </authorList>
    </citation>
    <scope>NUCLEOTIDE SEQUENCE [LARGE SCALE GENOMIC DNA]</scope>
    <source>
        <strain evidence="4 5">CCFEE 5184</strain>
    </source>
</reference>
<dbReference type="STRING" id="329884.A0A4U0WRN6"/>
<dbReference type="Pfam" id="PF00155">
    <property type="entry name" value="Aminotran_1_2"/>
    <property type="match status" value="1"/>
</dbReference>
<evidence type="ECO:0000313" key="5">
    <source>
        <dbReference type="Proteomes" id="UP000309340"/>
    </source>
</evidence>
<evidence type="ECO:0000259" key="3">
    <source>
        <dbReference type="Pfam" id="PF00155"/>
    </source>
</evidence>
<dbReference type="Proteomes" id="UP000309340">
    <property type="component" value="Unassembled WGS sequence"/>
</dbReference>
<protein>
    <recommendedName>
        <fullName evidence="3">Aminotransferase class I/classII large domain-containing protein</fullName>
    </recommendedName>
</protein>
<dbReference type="InterPro" id="IPR015421">
    <property type="entry name" value="PyrdxlP-dep_Trfase_major"/>
</dbReference>
<dbReference type="PANTHER" id="PTHR43510:SF1">
    <property type="entry name" value="AMINOTRANSFERASE FUNCTION, HYPOTHETICAL (EUROFUNG)"/>
    <property type="match status" value="1"/>
</dbReference>
<keyword evidence="2" id="KW-0663">Pyridoxal phosphate</keyword>
<dbReference type="Gene3D" id="3.90.1150.10">
    <property type="entry name" value="Aspartate Aminotransferase, domain 1"/>
    <property type="match status" value="1"/>
</dbReference>
<dbReference type="PANTHER" id="PTHR43510">
    <property type="entry name" value="AMINOTRANSFERASE FUNCTION, HYPOTHETICAL (EUROFUNG)"/>
    <property type="match status" value="1"/>
</dbReference>
<dbReference type="InterPro" id="IPR004839">
    <property type="entry name" value="Aminotransferase_I/II_large"/>
</dbReference>
<feature type="domain" description="Aminotransferase class I/classII large" evidence="3">
    <location>
        <begin position="50"/>
        <end position="386"/>
    </location>
</feature>
<evidence type="ECO:0000256" key="1">
    <source>
        <dbReference type="ARBA" id="ARBA00007441"/>
    </source>
</evidence>
<evidence type="ECO:0000313" key="4">
    <source>
        <dbReference type="EMBL" id="TKA66130.1"/>
    </source>
</evidence>
<evidence type="ECO:0000256" key="2">
    <source>
        <dbReference type="ARBA" id="ARBA00022898"/>
    </source>
</evidence>
<sequence length="444" mass="49373">MSPPPPFAVEQWMDKYETTAKYNIAETCCASVSIEELASLCENKDVKASDIIDLSAIQHYSEIRGSTPLRNNLSRLYSSKVGTPLPPDNILITPGAIAANFLVFYALLKPGDHVICHYPTYQQLYSVPASLGAEVDLWKSKPENKWLPDFEELEAMIKDNTKLIILNNPQNPTGQILPKPLLQKIITLAESKNIPILSDEVYRPLFHGISPLDPDFPPSILSLGYENTIATGSLSKAYSLAGIRVGWLASRSPEILERCASARDYTTIAVSQLDQQVAAFALAPETLHSLLGRNIQLAKSNLELLERFVIKHDEFCSYTRPVAGTTAFVKFSREGQAVDAKVFCEILQAKTGVMFLPGDVGFGSEWKGYVRVGFVQRTEVVREGLEAVRRFMRREFDEVPLTSADWFTPEGRTGSNTVYPRYLLGSLLNIPAIHTIAPWQFSSN</sequence>
<dbReference type="Gene3D" id="3.40.640.10">
    <property type="entry name" value="Type I PLP-dependent aspartate aminotransferase-like (Major domain)"/>
    <property type="match status" value="1"/>
</dbReference>
<accession>A0A4U0WRN6</accession>
<dbReference type="OrthoDB" id="7042322at2759"/>
<dbReference type="EMBL" id="NAJQ01000672">
    <property type="protein sequence ID" value="TKA66130.1"/>
    <property type="molecule type" value="Genomic_DNA"/>
</dbReference>
<dbReference type="AlphaFoldDB" id="A0A4U0WRN6"/>
<dbReference type="GO" id="GO:0030170">
    <property type="term" value="F:pyridoxal phosphate binding"/>
    <property type="evidence" value="ECO:0007669"/>
    <property type="project" value="InterPro"/>
</dbReference>
<gene>
    <name evidence="4" type="ORF">B0A55_09693</name>
</gene>
<dbReference type="InterPro" id="IPR015422">
    <property type="entry name" value="PyrdxlP-dep_Trfase_small"/>
</dbReference>
<dbReference type="GO" id="GO:0003824">
    <property type="term" value="F:catalytic activity"/>
    <property type="evidence" value="ECO:0007669"/>
    <property type="project" value="InterPro"/>
</dbReference>
<dbReference type="InterPro" id="IPR015424">
    <property type="entry name" value="PyrdxlP-dep_Trfase"/>
</dbReference>
<dbReference type="SUPFAM" id="SSF53383">
    <property type="entry name" value="PLP-dependent transferases"/>
    <property type="match status" value="1"/>
</dbReference>